<name>A0ACB5SPX5_9PEZI</name>
<protein>
    <submittedName>
        <fullName evidence="1">Benzoate 4-monooxygenase cytochrome p450 protein</fullName>
    </submittedName>
</protein>
<evidence type="ECO:0000313" key="1">
    <source>
        <dbReference type="EMBL" id="GME52271.1"/>
    </source>
</evidence>
<reference evidence="1" key="1">
    <citation type="submission" date="2024-09" db="EMBL/GenBank/DDBJ databases">
        <title>Draft Genome Sequences of Neofusicoccum parvum.</title>
        <authorList>
            <person name="Ashida A."/>
            <person name="Camagna M."/>
            <person name="Tanaka A."/>
            <person name="Takemoto D."/>
        </authorList>
    </citation>
    <scope>NUCLEOTIDE SEQUENCE</scope>
    <source>
        <strain evidence="1">PPO83</strain>
    </source>
</reference>
<proteinExistence type="predicted"/>
<evidence type="ECO:0000313" key="2">
    <source>
        <dbReference type="Proteomes" id="UP001165186"/>
    </source>
</evidence>
<gene>
    <name evidence="1" type="primary">g10585</name>
    <name evidence="1" type="ORF">NpPPO83_00010585</name>
</gene>
<dbReference type="EMBL" id="BSXG01000185">
    <property type="protein sequence ID" value="GME52271.1"/>
    <property type="molecule type" value="Genomic_DNA"/>
</dbReference>
<sequence>MIPITAPYAALLGICLFGYFVVYPVFEYFRDPKGLRKYPNLSPLAGMTNIPFMMLAHTGARSSHMVELHKKHPVVRIGPNSLSYGDVRAIKDIYGHGTKCTKDGQYLVTSGSHFHLADVIDKPDHARKRKVLSAAYALKNLEEWEHKVADKTERMVKQFDKRCTAPLPAGATVPRAEDLTVDYRKWSNFFSLDAIADIGLSEMLGFLDQGDDLITVRRPDGTSYTCHFRECLYDNARKQSYIVWSYDWYKLIDKATNLIPKYGRMGANGKLWDGIPPELSRRRLERYERGEKLDDFFQALMEDKNGHANNLEWGEIVAEVSIMMNAGSATTAIAMTNVLYQLIKHPEILRKVREEVDAALDEDDVVAPYDKVKHLPYMRACLDEALRLNPPTPQGLPRETPPEGWQILGDWVAGNTSVAMSALVAHRDEKVFPQADRYVPERWLGDAGKALQPYFISFSAGARGCIGRNISYLEQAVVLATMVHRYEFALPSPAWELQREETMNWLLKDMPVKVWRREREAEKA</sequence>
<comment type="caution">
    <text evidence="1">The sequence shown here is derived from an EMBL/GenBank/DDBJ whole genome shotgun (WGS) entry which is preliminary data.</text>
</comment>
<accession>A0ACB5SPX5</accession>
<dbReference type="Proteomes" id="UP001165186">
    <property type="component" value="Unassembled WGS sequence"/>
</dbReference>
<organism evidence="1 2">
    <name type="scientific">Neofusicoccum parvum</name>
    <dbReference type="NCBI Taxonomy" id="310453"/>
    <lineage>
        <taxon>Eukaryota</taxon>
        <taxon>Fungi</taxon>
        <taxon>Dikarya</taxon>
        <taxon>Ascomycota</taxon>
        <taxon>Pezizomycotina</taxon>
        <taxon>Dothideomycetes</taxon>
        <taxon>Dothideomycetes incertae sedis</taxon>
        <taxon>Botryosphaeriales</taxon>
        <taxon>Botryosphaeriaceae</taxon>
        <taxon>Neofusicoccum</taxon>
    </lineage>
</organism>
<keyword evidence="2" id="KW-1185">Reference proteome</keyword>